<feature type="transmembrane region" description="Helical" evidence="3">
    <location>
        <begin position="432"/>
        <end position="452"/>
    </location>
</feature>
<evidence type="ECO:0000259" key="4">
    <source>
        <dbReference type="PROSITE" id="PS50850"/>
    </source>
</evidence>
<evidence type="ECO:0000256" key="2">
    <source>
        <dbReference type="ARBA" id="ARBA00006727"/>
    </source>
</evidence>
<organism evidence="5 6">
    <name type="scientific">Rhizoctonia solani 123E</name>
    <dbReference type="NCBI Taxonomy" id="1423351"/>
    <lineage>
        <taxon>Eukaryota</taxon>
        <taxon>Fungi</taxon>
        <taxon>Dikarya</taxon>
        <taxon>Basidiomycota</taxon>
        <taxon>Agaricomycotina</taxon>
        <taxon>Agaricomycetes</taxon>
        <taxon>Cantharellales</taxon>
        <taxon>Ceratobasidiaceae</taxon>
        <taxon>Rhizoctonia</taxon>
    </lineage>
</organism>
<keyword evidence="3" id="KW-0812">Transmembrane</keyword>
<dbReference type="AlphaFoldDB" id="A0A074RJ78"/>
<protein>
    <submittedName>
        <fullName evidence="5">MFS transporter</fullName>
    </submittedName>
</protein>
<dbReference type="InterPro" id="IPR011701">
    <property type="entry name" value="MFS"/>
</dbReference>
<keyword evidence="3" id="KW-1133">Transmembrane helix</keyword>
<keyword evidence="3" id="KW-0472">Membrane</keyword>
<dbReference type="InterPro" id="IPR036259">
    <property type="entry name" value="MFS_trans_sf"/>
</dbReference>
<dbReference type="PROSITE" id="PS50850">
    <property type="entry name" value="MFS"/>
    <property type="match status" value="1"/>
</dbReference>
<feature type="transmembrane region" description="Helical" evidence="3">
    <location>
        <begin position="195"/>
        <end position="216"/>
    </location>
</feature>
<evidence type="ECO:0000313" key="5">
    <source>
        <dbReference type="EMBL" id="KEP46859.1"/>
    </source>
</evidence>
<feature type="transmembrane region" description="Helical" evidence="3">
    <location>
        <begin position="337"/>
        <end position="358"/>
    </location>
</feature>
<evidence type="ECO:0000256" key="3">
    <source>
        <dbReference type="SAM" id="Phobius"/>
    </source>
</evidence>
<reference evidence="5 6" key="1">
    <citation type="submission" date="2013-12" db="EMBL/GenBank/DDBJ databases">
        <authorList>
            <person name="Cubeta M."/>
            <person name="Pakala S."/>
            <person name="Fedorova N."/>
            <person name="Thomas E."/>
            <person name="Dean R."/>
            <person name="Jabaji S."/>
            <person name="Neate S."/>
            <person name="Toda T."/>
            <person name="Tavantzis S."/>
            <person name="Vilgalys R."/>
            <person name="Bharathan N."/>
            <person name="Pakala S."/>
            <person name="Losada L.S."/>
            <person name="Zafar N."/>
            <person name="Nierman W."/>
        </authorList>
    </citation>
    <scope>NUCLEOTIDE SEQUENCE [LARGE SCALE GENOMIC DNA]</scope>
    <source>
        <strain evidence="5 6">123E</strain>
    </source>
</reference>
<dbReference type="SUPFAM" id="SSF103473">
    <property type="entry name" value="MFS general substrate transporter"/>
    <property type="match status" value="1"/>
</dbReference>
<keyword evidence="6" id="KW-1185">Reference proteome</keyword>
<comment type="caution">
    <text evidence="5">The sequence shown here is derived from an EMBL/GenBank/DDBJ whole genome shotgun (WGS) entry which is preliminary data.</text>
</comment>
<dbReference type="Pfam" id="PF07690">
    <property type="entry name" value="MFS_1"/>
    <property type="match status" value="2"/>
</dbReference>
<dbReference type="InterPro" id="IPR050327">
    <property type="entry name" value="Proton-linked_MCT"/>
</dbReference>
<feature type="transmembrane region" description="Helical" evidence="3">
    <location>
        <begin position="228"/>
        <end position="248"/>
    </location>
</feature>
<dbReference type="Gene3D" id="1.20.1250.20">
    <property type="entry name" value="MFS general substrate transporter like domains"/>
    <property type="match status" value="1"/>
</dbReference>
<dbReference type="GO" id="GO:0016020">
    <property type="term" value="C:membrane"/>
    <property type="evidence" value="ECO:0007669"/>
    <property type="project" value="UniProtKB-SubCell"/>
</dbReference>
<feature type="transmembrane region" description="Helical" evidence="3">
    <location>
        <begin position="311"/>
        <end position="330"/>
    </location>
</feature>
<feature type="transmembrane region" description="Helical" evidence="3">
    <location>
        <begin position="364"/>
        <end position="386"/>
    </location>
</feature>
<comment type="subcellular location">
    <subcellularLocation>
        <location evidence="1">Membrane</location>
        <topology evidence="1">Multi-pass membrane protein</topology>
    </subcellularLocation>
</comment>
<dbReference type="Proteomes" id="UP000027456">
    <property type="component" value="Unassembled WGS sequence"/>
</dbReference>
<feature type="transmembrane region" description="Helical" evidence="3">
    <location>
        <begin position="70"/>
        <end position="94"/>
    </location>
</feature>
<feature type="transmembrane region" description="Helical" evidence="3">
    <location>
        <begin position="106"/>
        <end position="126"/>
    </location>
</feature>
<proteinExistence type="inferred from homology"/>
<evidence type="ECO:0000313" key="6">
    <source>
        <dbReference type="Proteomes" id="UP000027456"/>
    </source>
</evidence>
<name>A0A074RJ78_9AGAM</name>
<dbReference type="InterPro" id="IPR020846">
    <property type="entry name" value="MFS_dom"/>
</dbReference>
<feature type="domain" description="Major facilitator superfamily (MFS) profile" evidence="4">
    <location>
        <begin position="71"/>
        <end position="457"/>
    </location>
</feature>
<feature type="transmembrane region" description="Helical" evidence="3">
    <location>
        <begin position="161"/>
        <end position="183"/>
    </location>
</feature>
<feature type="transmembrane region" description="Helical" evidence="3">
    <location>
        <begin position="274"/>
        <end position="299"/>
    </location>
</feature>
<dbReference type="HOGENOM" id="CLU_001265_1_2_1"/>
<accession>A0A074RJ78</accession>
<comment type="similarity">
    <text evidence="2">Belongs to the major facilitator superfamily. Monocarboxylate porter (TC 2.A.1.13) family.</text>
</comment>
<dbReference type="OrthoDB" id="2213137at2759"/>
<dbReference type="GO" id="GO:0022857">
    <property type="term" value="F:transmembrane transporter activity"/>
    <property type="evidence" value="ECO:0007669"/>
    <property type="project" value="InterPro"/>
</dbReference>
<dbReference type="PANTHER" id="PTHR11360:SF284">
    <property type="entry name" value="EG:103B4.3 PROTEIN-RELATED"/>
    <property type="match status" value="1"/>
</dbReference>
<evidence type="ECO:0000256" key="1">
    <source>
        <dbReference type="ARBA" id="ARBA00004141"/>
    </source>
</evidence>
<dbReference type="PANTHER" id="PTHR11360">
    <property type="entry name" value="MONOCARBOXYLATE TRANSPORTER"/>
    <property type="match status" value="1"/>
</dbReference>
<feature type="transmembrane region" description="Helical" evidence="3">
    <location>
        <begin position="138"/>
        <end position="155"/>
    </location>
</feature>
<dbReference type="EMBL" id="AZST01000924">
    <property type="protein sequence ID" value="KEP46859.1"/>
    <property type="molecule type" value="Genomic_DNA"/>
</dbReference>
<gene>
    <name evidence="5" type="ORF">V565_178240</name>
</gene>
<sequence>MAAPFTSAVLDQDVEKLTLHTNSIQDPNVELPEEKFKGPEALQVTGPTVHAKEQTSGDEFIEGGLEGWRAILGCALVVAATAGWNMMWGVFQAYHSKSLLRGTPDATLSAIGATQNALMTGLAFVTGKLGDKYGYRRFIGAGCIVVFLGQFGAAWCQSLWSIFLTQGVLQGLGCGLLLPMIFAIPSQWFRRRRGVATGIVIAGSSLGAAIPSLIVQTMLDHIGFRKTLLIYSFVQGATMLFGFLLIRIRLPESQSQSRHNKIVWVDKQYFNDPVFWSFCIALIFTIFGFMVPFVFISVYTREKLPHITDQLANLPISVTAFASAIGRTAVGHVGDRIGFVNVFILVILASSFCQVVLWNVAAESYAGIMVFSVLFGLTGPCFISLVTPVAVTLYGTHNLATLTGLLNMSYMPGSISGPPLGGVILDSSGRNWHALAAYSGLMQLLGVLSMLYGSSPHHEPCTLY</sequence>